<feature type="compositionally biased region" description="Low complexity" evidence="6">
    <location>
        <begin position="618"/>
        <end position="627"/>
    </location>
</feature>
<dbReference type="PROSITE" id="PS01238">
    <property type="entry name" value="GDA1_CD39_NTPASE"/>
    <property type="match status" value="1"/>
</dbReference>
<evidence type="ECO:0000256" key="4">
    <source>
        <dbReference type="PIRSR" id="PIRSR600407-2"/>
    </source>
</evidence>
<dbReference type="GO" id="GO:0006256">
    <property type="term" value="P:UDP catabolic process"/>
    <property type="evidence" value="ECO:0007669"/>
    <property type="project" value="TreeGrafter"/>
</dbReference>
<dbReference type="GO" id="GO:0045134">
    <property type="term" value="F:UDP phosphatase activity"/>
    <property type="evidence" value="ECO:0007669"/>
    <property type="project" value="TreeGrafter"/>
</dbReference>
<keyword evidence="9" id="KW-1185">Reference proteome</keyword>
<feature type="region of interest" description="Disordered" evidence="6">
    <location>
        <begin position="613"/>
        <end position="648"/>
    </location>
</feature>
<feature type="binding site" evidence="4">
    <location>
        <begin position="182"/>
        <end position="186"/>
    </location>
    <ligand>
        <name>ATP</name>
        <dbReference type="ChEBI" id="CHEBI:30616"/>
    </ligand>
</feature>
<gene>
    <name evidence="8" type="ORF">SEPMUDRAFT_151505</name>
</gene>
<dbReference type="Proteomes" id="UP000016931">
    <property type="component" value="Unassembled WGS sequence"/>
</dbReference>
<dbReference type="EMBL" id="KB456269">
    <property type="protein sequence ID" value="EMF09521.1"/>
    <property type="molecule type" value="Genomic_DNA"/>
</dbReference>
<keyword evidence="7" id="KW-0812">Transmembrane</keyword>
<dbReference type="PANTHER" id="PTHR11782:SF121">
    <property type="entry name" value="NUCLEOSIDE-DIPHOSPHATASE MIG-23"/>
    <property type="match status" value="1"/>
</dbReference>
<accession>N1QDK0</accession>
<dbReference type="GeneID" id="27903996"/>
<evidence type="ECO:0000256" key="1">
    <source>
        <dbReference type="ARBA" id="ARBA00009283"/>
    </source>
</evidence>
<dbReference type="PANTHER" id="PTHR11782">
    <property type="entry name" value="ADENOSINE/GUANOSINE DIPHOSPHATASE"/>
    <property type="match status" value="1"/>
</dbReference>
<dbReference type="AlphaFoldDB" id="N1QDK0"/>
<sequence length="726" mass="79852">MGKHRYGLVFDAGSSGTRVYVYKWDSAEHVLKKGHEKKLQSLPDIKTDKEWIKKVHPGISTFGDRPESVGPDHLKELVDFALDIVPKKDVESTPIFLLATAGMRLLPDHQRAALLEHTCSYFQRNTKFQLPDCGVHVQVIPGETEGLYGWIAANYLLGGFDKPDVHVHGKDHHTYGFLDMGGASAQIAFAPNATEAEKHADDLKLLRLRKVNGESLEYRVFVTTWLGFGANEARRRYVTRLLEASPGVDELPDPCLPVGIKVKKTGEELEPGSKDIALAEPHLIGTGDFTECLKSTYPLLEKEKECTDTPCLLNGQHTPAIDFDVNHFVGVSEYWHTTHEIFAMAHKDKAYDFASYQKQVTQFCSRKWIDIEKDVAKETWGHKVDEKTVEEVCFKASWLINMLHDGIGIPRVGIEASKGGAGNKTKAIVSSAKDHGFVDPFQAVDKIDGKELSWTLGKIVLYASSQIPAIDETKVVGFGSNVESSTAVPYDWQSPAGSLQPLPANGTGSLQNGDDWHDRILSSNYGRRGPGIIIFLLIFAVAVYLLCGRERRQSWYQKVTGGKRPGGGKPLRPKANRFLGGKLFGGSPTYERVLEEGNDNEYDDFELADVSDGERLSDSSLDSALDSTRAGRTSGMATPGLRGLSPDIARGSPKISKGYFDTPAVGAERVGSSHGLGIANPPTPFERGGLIIRTESKESLRAPSRSRRNSPTRRSPLMSPLKESVD</sequence>
<dbReference type="Gene3D" id="3.30.420.150">
    <property type="entry name" value="Exopolyphosphatase. Domain 2"/>
    <property type="match status" value="1"/>
</dbReference>
<feature type="transmembrane region" description="Helical" evidence="7">
    <location>
        <begin position="529"/>
        <end position="547"/>
    </location>
</feature>
<dbReference type="GO" id="GO:0016020">
    <property type="term" value="C:membrane"/>
    <property type="evidence" value="ECO:0007669"/>
    <property type="project" value="TreeGrafter"/>
</dbReference>
<evidence type="ECO:0000313" key="8">
    <source>
        <dbReference type="EMBL" id="EMF09521.1"/>
    </source>
</evidence>
<keyword evidence="2 5" id="KW-0378">Hydrolase</keyword>
<protein>
    <submittedName>
        <fullName evidence="8">GDA1_CD39-domain-containing protein</fullName>
    </submittedName>
</protein>
<dbReference type="STRING" id="692275.N1QDK0"/>
<keyword evidence="4" id="KW-0067">ATP-binding</keyword>
<evidence type="ECO:0000256" key="7">
    <source>
        <dbReference type="SAM" id="Phobius"/>
    </source>
</evidence>
<dbReference type="Gene3D" id="3.30.420.40">
    <property type="match status" value="1"/>
</dbReference>
<evidence type="ECO:0000313" key="9">
    <source>
        <dbReference type="Proteomes" id="UP000016931"/>
    </source>
</evidence>
<dbReference type="CDD" id="cd24039">
    <property type="entry name" value="ASKHA_NBD_YND1-like"/>
    <property type="match status" value="1"/>
</dbReference>
<keyword evidence="7" id="KW-0472">Membrane</keyword>
<feature type="active site" description="Proton acceptor" evidence="3">
    <location>
        <position position="145"/>
    </location>
</feature>
<dbReference type="GO" id="GO:0005794">
    <property type="term" value="C:Golgi apparatus"/>
    <property type="evidence" value="ECO:0007669"/>
    <property type="project" value="UniProtKB-ARBA"/>
</dbReference>
<evidence type="ECO:0000256" key="2">
    <source>
        <dbReference type="ARBA" id="ARBA00022801"/>
    </source>
</evidence>
<dbReference type="GO" id="GO:0017111">
    <property type="term" value="F:ribonucleoside triphosphate phosphatase activity"/>
    <property type="evidence" value="ECO:0007669"/>
    <property type="project" value="TreeGrafter"/>
</dbReference>
<dbReference type="GO" id="GO:0046036">
    <property type="term" value="P:CTP metabolic process"/>
    <property type="evidence" value="ECO:0007669"/>
    <property type="project" value="TreeGrafter"/>
</dbReference>
<proteinExistence type="inferred from homology"/>
<organism evidence="8 9">
    <name type="scientific">Sphaerulina musiva (strain SO2202)</name>
    <name type="common">Poplar stem canker fungus</name>
    <name type="synonym">Septoria musiva</name>
    <dbReference type="NCBI Taxonomy" id="692275"/>
    <lineage>
        <taxon>Eukaryota</taxon>
        <taxon>Fungi</taxon>
        <taxon>Dikarya</taxon>
        <taxon>Ascomycota</taxon>
        <taxon>Pezizomycotina</taxon>
        <taxon>Dothideomycetes</taxon>
        <taxon>Dothideomycetidae</taxon>
        <taxon>Mycosphaerellales</taxon>
        <taxon>Mycosphaerellaceae</taxon>
        <taxon>Sphaerulina</taxon>
    </lineage>
</organism>
<dbReference type="OrthoDB" id="6372431at2759"/>
<reference evidence="8 9" key="1">
    <citation type="journal article" date="2012" name="PLoS Pathog.">
        <title>Diverse lifestyles and strategies of plant pathogenesis encoded in the genomes of eighteen Dothideomycetes fungi.</title>
        <authorList>
            <person name="Ohm R.A."/>
            <person name="Feau N."/>
            <person name="Henrissat B."/>
            <person name="Schoch C.L."/>
            <person name="Horwitz B.A."/>
            <person name="Barry K.W."/>
            <person name="Condon B.J."/>
            <person name="Copeland A.C."/>
            <person name="Dhillon B."/>
            <person name="Glaser F."/>
            <person name="Hesse C.N."/>
            <person name="Kosti I."/>
            <person name="LaButti K."/>
            <person name="Lindquist E.A."/>
            <person name="Lucas S."/>
            <person name="Salamov A.A."/>
            <person name="Bradshaw R.E."/>
            <person name="Ciuffetti L."/>
            <person name="Hamelin R.C."/>
            <person name="Kema G.H.J."/>
            <person name="Lawrence C."/>
            <person name="Scott J.A."/>
            <person name="Spatafora J.W."/>
            <person name="Turgeon B.G."/>
            <person name="de Wit P.J.G.M."/>
            <person name="Zhong S."/>
            <person name="Goodwin S.B."/>
            <person name="Grigoriev I.V."/>
        </authorList>
    </citation>
    <scope>NUCLEOTIDE SEQUENCE [LARGE SCALE GENOMIC DNA]</scope>
    <source>
        <strain evidence="8 9">SO2202</strain>
    </source>
</reference>
<keyword evidence="7" id="KW-1133">Transmembrane helix</keyword>
<dbReference type="GO" id="GO:0004382">
    <property type="term" value="F:GDP phosphatase activity"/>
    <property type="evidence" value="ECO:0007669"/>
    <property type="project" value="TreeGrafter"/>
</dbReference>
<name>N1QDK0_SPHMS</name>
<evidence type="ECO:0000256" key="6">
    <source>
        <dbReference type="SAM" id="MobiDB-lite"/>
    </source>
</evidence>
<evidence type="ECO:0000256" key="5">
    <source>
        <dbReference type="RuleBase" id="RU003833"/>
    </source>
</evidence>
<dbReference type="InterPro" id="IPR000407">
    <property type="entry name" value="GDA1_CD39_NTPase"/>
</dbReference>
<feature type="region of interest" description="Disordered" evidence="6">
    <location>
        <begin position="672"/>
        <end position="726"/>
    </location>
</feature>
<keyword evidence="4" id="KW-0547">Nucleotide-binding</keyword>
<dbReference type="Pfam" id="PF01150">
    <property type="entry name" value="GDA1_CD39"/>
    <property type="match status" value="1"/>
</dbReference>
<evidence type="ECO:0000256" key="3">
    <source>
        <dbReference type="PIRSR" id="PIRSR600407-1"/>
    </source>
</evidence>
<dbReference type="HOGENOM" id="CLU_010246_3_0_1"/>
<dbReference type="OMA" id="TAYEVCF"/>
<dbReference type="eggNOG" id="KOG1386">
    <property type="taxonomic scope" value="Eukaryota"/>
</dbReference>
<dbReference type="GO" id="GO:0005524">
    <property type="term" value="F:ATP binding"/>
    <property type="evidence" value="ECO:0007669"/>
    <property type="project" value="UniProtKB-KW"/>
</dbReference>
<dbReference type="RefSeq" id="XP_016757642.1">
    <property type="nucleotide sequence ID" value="XM_016906859.1"/>
</dbReference>
<comment type="similarity">
    <text evidence="1 5">Belongs to the GDA1/CD39 NTPase family.</text>
</comment>